<feature type="region of interest" description="Disordered" evidence="1">
    <location>
        <begin position="1"/>
        <end position="60"/>
    </location>
</feature>
<reference evidence="2" key="1">
    <citation type="submission" date="2023-10" db="EMBL/GenBank/DDBJ databases">
        <title>Genome assemblies of two species of porcelain crab, Petrolisthes cinctipes and Petrolisthes manimaculis (Anomura: Porcellanidae).</title>
        <authorList>
            <person name="Angst P."/>
        </authorList>
    </citation>
    <scope>NUCLEOTIDE SEQUENCE</scope>
    <source>
        <strain evidence="2">PB745_01</strain>
        <tissue evidence="2">Gill</tissue>
    </source>
</reference>
<feature type="non-terminal residue" evidence="2">
    <location>
        <position position="1"/>
    </location>
</feature>
<dbReference type="EMBL" id="JAWQEG010005293">
    <property type="protein sequence ID" value="KAK3858506.1"/>
    <property type="molecule type" value="Genomic_DNA"/>
</dbReference>
<name>A0AAE1EPW3_PETCI</name>
<evidence type="ECO:0000256" key="1">
    <source>
        <dbReference type="SAM" id="MobiDB-lite"/>
    </source>
</evidence>
<protein>
    <submittedName>
        <fullName evidence="2">Uncharacterized protein</fullName>
    </submittedName>
</protein>
<feature type="compositionally biased region" description="Basic and acidic residues" evidence="1">
    <location>
        <begin position="14"/>
        <end position="26"/>
    </location>
</feature>
<accession>A0AAE1EPW3</accession>
<gene>
    <name evidence="2" type="ORF">Pcinc_035311</name>
</gene>
<keyword evidence="3" id="KW-1185">Reference proteome</keyword>
<proteinExistence type="predicted"/>
<evidence type="ECO:0000313" key="2">
    <source>
        <dbReference type="EMBL" id="KAK3858506.1"/>
    </source>
</evidence>
<comment type="caution">
    <text evidence="2">The sequence shown here is derived from an EMBL/GenBank/DDBJ whole genome shotgun (WGS) entry which is preliminary data.</text>
</comment>
<evidence type="ECO:0000313" key="3">
    <source>
        <dbReference type="Proteomes" id="UP001286313"/>
    </source>
</evidence>
<dbReference type="AlphaFoldDB" id="A0AAE1EPW3"/>
<sequence>AVAVAVEGGGVGRNAEEDGERKPEKKTMKRKEQKGEGGKWEQQRWEKDVQVDEAKENGIK</sequence>
<dbReference type="Proteomes" id="UP001286313">
    <property type="component" value="Unassembled WGS sequence"/>
</dbReference>
<feature type="compositionally biased region" description="Basic and acidic residues" evidence="1">
    <location>
        <begin position="33"/>
        <end position="60"/>
    </location>
</feature>
<organism evidence="2 3">
    <name type="scientific">Petrolisthes cinctipes</name>
    <name type="common">Flat porcelain crab</name>
    <dbReference type="NCBI Taxonomy" id="88211"/>
    <lineage>
        <taxon>Eukaryota</taxon>
        <taxon>Metazoa</taxon>
        <taxon>Ecdysozoa</taxon>
        <taxon>Arthropoda</taxon>
        <taxon>Crustacea</taxon>
        <taxon>Multicrustacea</taxon>
        <taxon>Malacostraca</taxon>
        <taxon>Eumalacostraca</taxon>
        <taxon>Eucarida</taxon>
        <taxon>Decapoda</taxon>
        <taxon>Pleocyemata</taxon>
        <taxon>Anomura</taxon>
        <taxon>Galatheoidea</taxon>
        <taxon>Porcellanidae</taxon>
        <taxon>Petrolisthes</taxon>
    </lineage>
</organism>